<keyword evidence="2 5" id="KW-0812">Transmembrane</keyword>
<dbReference type="PANTHER" id="PTHR42829">
    <property type="entry name" value="NADH-UBIQUINONE OXIDOREDUCTASE CHAIN 5"/>
    <property type="match status" value="1"/>
</dbReference>
<feature type="transmembrane region" description="Helical" evidence="6">
    <location>
        <begin position="379"/>
        <end position="400"/>
    </location>
</feature>
<dbReference type="Pfam" id="PF00361">
    <property type="entry name" value="Proton_antipo_M"/>
    <property type="match status" value="1"/>
</dbReference>
<evidence type="ECO:0000256" key="5">
    <source>
        <dbReference type="RuleBase" id="RU000320"/>
    </source>
</evidence>
<feature type="transmembrane region" description="Helical" evidence="6">
    <location>
        <begin position="406"/>
        <end position="428"/>
    </location>
</feature>
<organism evidence="8 9">
    <name type="scientific">Salinibacterium xinjiangense</name>
    <dbReference type="NCBI Taxonomy" id="386302"/>
    <lineage>
        <taxon>Bacteria</taxon>
        <taxon>Bacillati</taxon>
        <taxon>Actinomycetota</taxon>
        <taxon>Actinomycetes</taxon>
        <taxon>Micrococcales</taxon>
        <taxon>Microbacteriaceae</taxon>
        <taxon>Salinibacterium</taxon>
    </lineage>
</organism>
<dbReference type="InterPro" id="IPR001750">
    <property type="entry name" value="ND/Mrp_TM"/>
</dbReference>
<dbReference type="Proteomes" id="UP000219440">
    <property type="component" value="Unassembled WGS sequence"/>
</dbReference>
<sequence>MCYVFPVFYFTYWKAGMTDELVVLAITMTPWIAACFSALAGRSRLGADTTARVAAAIVACGFLVAVALSPLVMASEPRNMGIGASGLRIDALGLILTMLALGLGALIQTFAIRYLRGDVRQIWFVTTANLLTGSTVLMVCAGSVAVFAVAWIAAGGALILLLATYWPLAQARAGVRRTAVRFLIADIAFLAGVSTLLIVARGDIPLDRLGDITSAMPLPAQLGVAAALVAPALARSSQIPFQGWLPYTLAAPTPVSALMHAGVVNAGAILLIRFTPVIATHQLIMIAIFLAGASTLIYASTMRLIRPDVKGRLVFSTTAQMGFMIMTCGLGLFAAAIFHLIAHSLFKSALFLGAGMGVRQRAVDRDLPAAPSPSRWATVVAVGLAVIVPLVALAGAKLVFSPTLTAAGLGLLAFVAMTAGVALGSAFTTNFTTRTIAAGVAATVVLAVGYVTFLDAFAEILEPPIAVAGAPAWLLVLPAAGLLMLWVLARNSRHLSPLGDAIYARSVASTQRTPSPMKGVPS</sequence>
<dbReference type="OrthoDB" id="9811798at2"/>
<comment type="subcellular location">
    <subcellularLocation>
        <location evidence="1">Endomembrane system</location>
        <topology evidence="1">Multi-pass membrane protein</topology>
    </subcellularLocation>
    <subcellularLocation>
        <location evidence="5">Membrane</location>
        <topology evidence="5">Multi-pass membrane protein</topology>
    </subcellularLocation>
</comment>
<dbReference type="AlphaFoldDB" id="A0A2C8Z6T4"/>
<evidence type="ECO:0000256" key="2">
    <source>
        <dbReference type="ARBA" id="ARBA00022692"/>
    </source>
</evidence>
<dbReference type="GO" id="GO:0042773">
    <property type="term" value="P:ATP synthesis coupled electron transport"/>
    <property type="evidence" value="ECO:0007669"/>
    <property type="project" value="InterPro"/>
</dbReference>
<dbReference type="PANTHER" id="PTHR42829:SF1">
    <property type="entry name" value="INORGANIC CARBON TRANSPORTER SUBUNIT DABB-RELATED"/>
    <property type="match status" value="1"/>
</dbReference>
<keyword evidence="9" id="KW-1185">Reference proteome</keyword>
<evidence type="ECO:0000313" key="8">
    <source>
        <dbReference type="EMBL" id="SOE59564.1"/>
    </source>
</evidence>
<dbReference type="GO" id="GO:0015990">
    <property type="term" value="P:electron transport coupled proton transport"/>
    <property type="evidence" value="ECO:0007669"/>
    <property type="project" value="TreeGrafter"/>
</dbReference>
<dbReference type="GO" id="GO:0003954">
    <property type="term" value="F:NADH dehydrogenase activity"/>
    <property type="evidence" value="ECO:0007669"/>
    <property type="project" value="TreeGrafter"/>
</dbReference>
<evidence type="ECO:0000256" key="1">
    <source>
        <dbReference type="ARBA" id="ARBA00004127"/>
    </source>
</evidence>
<dbReference type="GO" id="GO:0012505">
    <property type="term" value="C:endomembrane system"/>
    <property type="evidence" value="ECO:0007669"/>
    <property type="project" value="UniProtKB-SubCell"/>
</dbReference>
<feature type="transmembrane region" description="Helical" evidence="6">
    <location>
        <begin position="465"/>
        <end position="488"/>
    </location>
</feature>
<evidence type="ECO:0000259" key="7">
    <source>
        <dbReference type="Pfam" id="PF00361"/>
    </source>
</evidence>
<gene>
    <name evidence="8" type="ORF">SAMN06296378_0961</name>
</gene>
<evidence type="ECO:0000256" key="4">
    <source>
        <dbReference type="ARBA" id="ARBA00023136"/>
    </source>
</evidence>
<dbReference type="PRINTS" id="PR01434">
    <property type="entry name" value="NADHDHGNASE5"/>
</dbReference>
<feature type="transmembrane region" description="Helical" evidence="6">
    <location>
        <begin position="255"/>
        <end position="274"/>
    </location>
</feature>
<name>A0A2C8Z6T4_9MICO</name>
<accession>A0A2C8Z6T4</accession>
<keyword evidence="4 6" id="KW-0472">Membrane</keyword>
<feature type="transmembrane region" description="Helical" evidence="6">
    <location>
        <begin position="212"/>
        <end position="234"/>
    </location>
</feature>
<dbReference type="InterPro" id="IPR003945">
    <property type="entry name" value="NU5C-like"/>
</dbReference>
<feature type="domain" description="NADH:quinone oxidoreductase/Mrp antiporter transmembrane" evidence="7">
    <location>
        <begin position="144"/>
        <end position="362"/>
    </location>
</feature>
<feature type="transmembrane region" description="Helical" evidence="6">
    <location>
        <begin position="92"/>
        <end position="115"/>
    </location>
</feature>
<keyword evidence="3 6" id="KW-1133">Transmembrane helix</keyword>
<feature type="transmembrane region" description="Helical" evidence="6">
    <location>
        <begin position="53"/>
        <end position="72"/>
    </location>
</feature>
<feature type="transmembrane region" description="Helical" evidence="6">
    <location>
        <begin position="122"/>
        <end position="144"/>
    </location>
</feature>
<protein>
    <submittedName>
        <fullName evidence="8">NAD(P)H-quinone oxidoreductase subunit 5</fullName>
    </submittedName>
</protein>
<feature type="transmembrane region" description="Helical" evidence="6">
    <location>
        <begin position="280"/>
        <end position="301"/>
    </location>
</feature>
<feature type="transmembrane region" description="Helical" evidence="6">
    <location>
        <begin position="435"/>
        <end position="453"/>
    </location>
</feature>
<dbReference type="EMBL" id="OCST01000002">
    <property type="protein sequence ID" value="SOE59564.1"/>
    <property type="molecule type" value="Genomic_DNA"/>
</dbReference>
<feature type="transmembrane region" description="Helical" evidence="6">
    <location>
        <begin position="21"/>
        <end position="41"/>
    </location>
</feature>
<evidence type="ECO:0000313" key="9">
    <source>
        <dbReference type="Proteomes" id="UP000219440"/>
    </source>
</evidence>
<proteinExistence type="predicted"/>
<evidence type="ECO:0000256" key="3">
    <source>
        <dbReference type="ARBA" id="ARBA00022989"/>
    </source>
</evidence>
<feature type="transmembrane region" description="Helical" evidence="6">
    <location>
        <begin position="180"/>
        <end position="200"/>
    </location>
</feature>
<evidence type="ECO:0000256" key="6">
    <source>
        <dbReference type="SAM" id="Phobius"/>
    </source>
</evidence>
<feature type="transmembrane region" description="Helical" evidence="6">
    <location>
        <begin position="150"/>
        <end position="168"/>
    </location>
</feature>
<reference evidence="8 9" key="1">
    <citation type="submission" date="2017-09" db="EMBL/GenBank/DDBJ databases">
        <authorList>
            <person name="Ehlers B."/>
            <person name="Leendertz F.H."/>
        </authorList>
    </citation>
    <scope>NUCLEOTIDE SEQUENCE [LARGE SCALE GENOMIC DNA]</scope>
    <source>
        <strain evidence="8 9">CGMCC 1.05381</strain>
    </source>
</reference>
<dbReference type="GO" id="GO:0016020">
    <property type="term" value="C:membrane"/>
    <property type="evidence" value="ECO:0007669"/>
    <property type="project" value="UniProtKB-SubCell"/>
</dbReference>
<feature type="transmembrane region" description="Helical" evidence="6">
    <location>
        <begin position="313"/>
        <end position="334"/>
    </location>
</feature>
<dbReference type="GO" id="GO:0008137">
    <property type="term" value="F:NADH dehydrogenase (ubiquinone) activity"/>
    <property type="evidence" value="ECO:0007669"/>
    <property type="project" value="InterPro"/>
</dbReference>